<feature type="region of interest" description="Disordered" evidence="4">
    <location>
        <begin position="1"/>
        <end position="45"/>
    </location>
</feature>
<dbReference type="SUPFAM" id="SSF51445">
    <property type="entry name" value="(Trans)glycosidases"/>
    <property type="match status" value="1"/>
</dbReference>
<dbReference type="Pfam" id="PF02156">
    <property type="entry name" value="Glyco_hydro_26"/>
    <property type="match status" value="1"/>
</dbReference>
<name>A0A9X1SV10_9ACTN</name>
<keyword evidence="2 3" id="KW-0326">Glycosidase</keyword>
<reference evidence="7" key="1">
    <citation type="submission" date="2021-11" db="EMBL/GenBank/DDBJ databases">
        <title>Streptomyces corallinus and Kineosporia corallina sp. nov., two new coral-derived marine actinobacteria.</title>
        <authorList>
            <person name="Buangrab K."/>
            <person name="Sutthacheep M."/>
            <person name="Yeemin T."/>
            <person name="Harunari E."/>
            <person name="Igarashi Y."/>
            <person name="Sripreechasak P."/>
            <person name="Kanchanasin P."/>
            <person name="Tanasupawat S."/>
            <person name="Phongsopitanun W."/>
        </authorList>
    </citation>
    <scope>NUCLEOTIDE SEQUENCE</scope>
    <source>
        <strain evidence="7">JCM 31032</strain>
    </source>
</reference>
<comment type="similarity">
    <text evidence="3">Belongs to the glycosyl hydrolase 26 family.</text>
</comment>
<dbReference type="EMBL" id="JAJOMB010000010">
    <property type="protein sequence ID" value="MCD5313091.1"/>
    <property type="molecule type" value="Genomic_DNA"/>
</dbReference>
<dbReference type="InterPro" id="IPR022790">
    <property type="entry name" value="GH26_dom"/>
</dbReference>
<dbReference type="AlphaFoldDB" id="A0A9X1SV10"/>
<evidence type="ECO:0000256" key="3">
    <source>
        <dbReference type="PROSITE-ProRule" id="PRU01100"/>
    </source>
</evidence>
<dbReference type="RefSeq" id="WP_231443951.1">
    <property type="nucleotide sequence ID" value="NZ_JAJOMB010000010.1"/>
</dbReference>
<keyword evidence="5" id="KW-0812">Transmembrane</keyword>
<keyword evidence="5" id="KW-1133">Transmembrane helix</keyword>
<comment type="caution">
    <text evidence="7">The sequence shown here is derived from an EMBL/GenBank/DDBJ whole genome shotgun (WGS) entry which is preliminary data.</text>
</comment>
<dbReference type="Proteomes" id="UP001138997">
    <property type="component" value="Unassembled WGS sequence"/>
</dbReference>
<keyword evidence="1 3" id="KW-0378">Hydrolase</keyword>
<keyword evidence="8" id="KW-1185">Reference proteome</keyword>
<dbReference type="PROSITE" id="PS51764">
    <property type="entry name" value="GH26"/>
    <property type="match status" value="1"/>
</dbReference>
<dbReference type="InterPro" id="IPR017853">
    <property type="entry name" value="GH"/>
</dbReference>
<evidence type="ECO:0000256" key="1">
    <source>
        <dbReference type="ARBA" id="ARBA00022801"/>
    </source>
</evidence>
<feature type="transmembrane region" description="Helical" evidence="5">
    <location>
        <begin position="48"/>
        <end position="67"/>
    </location>
</feature>
<feature type="active site" description="Nucleophile" evidence="3">
    <location>
        <position position="322"/>
    </location>
</feature>
<protein>
    <recommendedName>
        <fullName evidence="6">GH26 domain-containing protein</fullName>
    </recommendedName>
</protein>
<evidence type="ECO:0000256" key="4">
    <source>
        <dbReference type="SAM" id="MobiDB-lite"/>
    </source>
</evidence>
<dbReference type="Gene3D" id="3.20.20.80">
    <property type="entry name" value="Glycosidases"/>
    <property type="match status" value="1"/>
</dbReference>
<feature type="domain" description="GH26" evidence="6">
    <location>
        <begin position="52"/>
        <end position="399"/>
    </location>
</feature>
<dbReference type="GO" id="GO:0004553">
    <property type="term" value="F:hydrolase activity, hydrolyzing O-glycosyl compounds"/>
    <property type="evidence" value="ECO:0007669"/>
    <property type="project" value="InterPro"/>
</dbReference>
<accession>A0A9X1SV10</accession>
<feature type="active site" description="Proton donor" evidence="3">
    <location>
        <position position="199"/>
    </location>
</feature>
<evidence type="ECO:0000313" key="7">
    <source>
        <dbReference type="EMBL" id="MCD5313091.1"/>
    </source>
</evidence>
<evidence type="ECO:0000256" key="5">
    <source>
        <dbReference type="SAM" id="Phobius"/>
    </source>
</evidence>
<keyword evidence="5" id="KW-0472">Membrane</keyword>
<evidence type="ECO:0000313" key="8">
    <source>
        <dbReference type="Proteomes" id="UP001138997"/>
    </source>
</evidence>
<evidence type="ECO:0000256" key="2">
    <source>
        <dbReference type="ARBA" id="ARBA00023295"/>
    </source>
</evidence>
<evidence type="ECO:0000259" key="6">
    <source>
        <dbReference type="PROSITE" id="PS51764"/>
    </source>
</evidence>
<gene>
    <name evidence="7" type="ORF">LR394_19475</name>
</gene>
<organism evidence="7 8">
    <name type="scientific">Kineosporia babensis</name>
    <dbReference type="NCBI Taxonomy" id="499548"/>
    <lineage>
        <taxon>Bacteria</taxon>
        <taxon>Bacillati</taxon>
        <taxon>Actinomycetota</taxon>
        <taxon>Actinomycetes</taxon>
        <taxon>Kineosporiales</taxon>
        <taxon>Kineosporiaceae</taxon>
        <taxon>Kineosporia</taxon>
    </lineage>
</organism>
<sequence length="400" mass="43759">MHATPSDEAPRPGLSQENDRHAAPEADPEATSPIPAETPAKKNSSRRLLGAGAVVALIALIGVIFAVTQGSDDDEGATPAASASAPAATDTGTKYGVFRQTSAAEVEAYQQWLGADVEYVVDFSARGSWDNIASPQYLLDEWKDTPYRLVYAVPMLPSDDDTVSVQAGAAGDYNSYFQTLAQNLVANGQEDAILRVGWEFNLESWKWATDDTESWKAFYRNIVESMRSVEGANFEFDWNVNGGPNKYDAVDYYPGDDVVDYVGVDAYDVSGAAYPYPENCDGPCYVAAQKKAWDVSVYGGERGLEFWSQFAKEHGKPLTLPEWGVWARPDGIGGHDNPDYIQRMYDFITDPDNNVAYAAYFEYDYSDGAGGKHSLEDSFPNSATKFKELFAPLYQQAAGS</sequence>
<proteinExistence type="inferred from homology"/>